<dbReference type="Pfam" id="PF18759">
    <property type="entry name" value="Plavaka"/>
    <property type="match status" value="1"/>
</dbReference>
<feature type="compositionally biased region" description="Low complexity" evidence="1">
    <location>
        <begin position="68"/>
        <end position="78"/>
    </location>
</feature>
<name>A0A4Y7TX83_COPMI</name>
<dbReference type="OrthoDB" id="2576233at2759"/>
<accession>A0A4Y7TX83</accession>
<dbReference type="Proteomes" id="UP000298030">
    <property type="component" value="Unassembled WGS sequence"/>
</dbReference>
<dbReference type="EMBL" id="QPFP01000003">
    <property type="protein sequence ID" value="TEB38438.1"/>
    <property type="molecule type" value="Genomic_DNA"/>
</dbReference>
<evidence type="ECO:0000313" key="3">
    <source>
        <dbReference type="Proteomes" id="UP000298030"/>
    </source>
</evidence>
<keyword evidence="3" id="KW-1185">Reference proteome</keyword>
<dbReference type="AlphaFoldDB" id="A0A4Y7TX83"/>
<dbReference type="InterPro" id="IPR041078">
    <property type="entry name" value="Plavaka"/>
</dbReference>
<comment type="caution">
    <text evidence="2">The sequence shown here is derived from an EMBL/GenBank/DDBJ whole genome shotgun (WGS) entry which is preliminary data.</text>
</comment>
<evidence type="ECO:0000256" key="1">
    <source>
        <dbReference type="SAM" id="MobiDB-lite"/>
    </source>
</evidence>
<evidence type="ECO:0008006" key="4">
    <source>
        <dbReference type="Google" id="ProtNLM"/>
    </source>
</evidence>
<evidence type="ECO:0000313" key="2">
    <source>
        <dbReference type="EMBL" id="TEB38438.1"/>
    </source>
</evidence>
<protein>
    <recommendedName>
        <fullName evidence="4">C2H2-type domain-containing protein</fullName>
    </recommendedName>
</protein>
<proteinExistence type="predicted"/>
<gene>
    <name evidence="2" type="ORF">FA13DRAFT_1786218</name>
</gene>
<sequence length="1086" mass="122338">MPLFNRDDIPHCPNCGKVFQTHQGANSHLSMSKKCASYKKGKLREIILNDALPSTAQLHPVPPRQRPHSSSPTTSQSPELRPNQGSHSLDWNDPSWPGPQDMSDEEDQDSERDYHETLAQFTAAFEHDEYELLPSLGDPGPQTQTHRDGQHLGRVISRALLDDEDSRVIEYPFPDAGKVLHPQDANTPSKDSDGDTVMEGDAVEGNSYAPFASELDWRVAQWAVKETVAQSAFDRLLNIPGVIEKLGLSFDNVRRLHQVVDALPDKAGEWTTSQLSFHDDPSTTFTVRHRDVLKAIESIFKNPELAPHLVYKPSKVYSNHSKDNRIFSEMWTAKWWHVLQTQLPAHATVAPVIIATDKTQLTQFSGGKSAYPVYLTIGNVPKSLRRKPSTNASILIAYLSVDKMDRSGMSEAQHRSKVHRVFHESMKHILAPLVEAGKNGVQMANHLGEVRQIHPILSSYVADYPEQCLVACCKSGTCPKCQCSALNLGKSTPLPHRTPHWTLSSMKHILAPLVEAGKNGVQMANHLGEVRQIHPILSSYVADYPEQCLVACCKSGTCPKCQCSALNLGKSTPLPHRTPHWTLSVIETARKQSKGSAAEFSKQCMEQDVTGGVFEPFWKDLPFTDIHRILTPDVLHQLYQGVLKHIIAWCQSVVGDKRLDRRIRSLPQFQGLRQFKNGISALSQISGAERKDMAKILIPCLIGTVPVQAIKAVKGLLDFIFLSQYPTHDEQTLQYLEEALDLFTKNKQYFITVKCHPTLNIPKFHSLVHYVDSIQFFGTTDNYNTEMFERLHIDFAKEGWRATNQRDEFPQMIRWLSRQEKIDQLALMISANNTPPPPDKPKHSNPLVHSPSIIIAKKSPTPNRPITLIQRVHKAPQFGVHLKQYLNSFLQRPLGRQRLEHADLPIDKIDVFPQFRFRPSSLHDEDDESNTVKALPTAGQLTNGRFDTVVVMDREDAEATGLEGTRIARVKVIFQLPSFVELPGHREPLPPSIPQGPFAYVEWYSRQALQADANHGLYRVTKALDTQGRPQGAVIPLSNIRQSCMLTPVFKDADNEKLWKADNVLDLADTFWINNWASKYMYQTVW</sequence>
<feature type="region of interest" description="Disordered" evidence="1">
    <location>
        <begin position="176"/>
        <end position="202"/>
    </location>
</feature>
<feature type="region of interest" description="Disordered" evidence="1">
    <location>
        <begin position="54"/>
        <end position="112"/>
    </location>
</feature>
<organism evidence="2 3">
    <name type="scientific">Coprinellus micaceus</name>
    <name type="common">Glistening ink-cap mushroom</name>
    <name type="synonym">Coprinus micaceus</name>
    <dbReference type="NCBI Taxonomy" id="71717"/>
    <lineage>
        <taxon>Eukaryota</taxon>
        <taxon>Fungi</taxon>
        <taxon>Dikarya</taxon>
        <taxon>Basidiomycota</taxon>
        <taxon>Agaricomycotina</taxon>
        <taxon>Agaricomycetes</taxon>
        <taxon>Agaricomycetidae</taxon>
        <taxon>Agaricales</taxon>
        <taxon>Agaricineae</taxon>
        <taxon>Psathyrellaceae</taxon>
        <taxon>Coprinellus</taxon>
    </lineage>
</organism>
<reference evidence="2 3" key="1">
    <citation type="journal article" date="2019" name="Nat. Ecol. Evol.">
        <title>Megaphylogeny resolves global patterns of mushroom evolution.</title>
        <authorList>
            <person name="Varga T."/>
            <person name="Krizsan K."/>
            <person name="Foldi C."/>
            <person name="Dima B."/>
            <person name="Sanchez-Garcia M."/>
            <person name="Sanchez-Ramirez S."/>
            <person name="Szollosi G.J."/>
            <person name="Szarkandi J.G."/>
            <person name="Papp V."/>
            <person name="Albert L."/>
            <person name="Andreopoulos W."/>
            <person name="Angelini C."/>
            <person name="Antonin V."/>
            <person name="Barry K.W."/>
            <person name="Bougher N.L."/>
            <person name="Buchanan P."/>
            <person name="Buyck B."/>
            <person name="Bense V."/>
            <person name="Catcheside P."/>
            <person name="Chovatia M."/>
            <person name="Cooper J."/>
            <person name="Damon W."/>
            <person name="Desjardin D."/>
            <person name="Finy P."/>
            <person name="Geml J."/>
            <person name="Haridas S."/>
            <person name="Hughes K."/>
            <person name="Justo A."/>
            <person name="Karasinski D."/>
            <person name="Kautmanova I."/>
            <person name="Kiss B."/>
            <person name="Kocsube S."/>
            <person name="Kotiranta H."/>
            <person name="LaButti K.M."/>
            <person name="Lechner B.E."/>
            <person name="Liimatainen K."/>
            <person name="Lipzen A."/>
            <person name="Lukacs Z."/>
            <person name="Mihaltcheva S."/>
            <person name="Morgado L.N."/>
            <person name="Niskanen T."/>
            <person name="Noordeloos M.E."/>
            <person name="Ohm R.A."/>
            <person name="Ortiz-Santana B."/>
            <person name="Ovrebo C."/>
            <person name="Racz N."/>
            <person name="Riley R."/>
            <person name="Savchenko A."/>
            <person name="Shiryaev A."/>
            <person name="Soop K."/>
            <person name="Spirin V."/>
            <person name="Szebenyi C."/>
            <person name="Tomsovsky M."/>
            <person name="Tulloss R.E."/>
            <person name="Uehling J."/>
            <person name="Grigoriev I.V."/>
            <person name="Vagvolgyi C."/>
            <person name="Papp T."/>
            <person name="Martin F.M."/>
            <person name="Miettinen O."/>
            <person name="Hibbett D.S."/>
            <person name="Nagy L.G."/>
        </authorList>
    </citation>
    <scope>NUCLEOTIDE SEQUENCE [LARGE SCALE GENOMIC DNA]</scope>
    <source>
        <strain evidence="2 3">FP101781</strain>
    </source>
</reference>